<dbReference type="GO" id="GO:0046677">
    <property type="term" value="P:response to antibiotic"/>
    <property type="evidence" value="ECO:0007669"/>
    <property type="project" value="InterPro"/>
</dbReference>
<evidence type="ECO:0000313" key="1">
    <source>
        <dbReference type="EMBL" id="QHT20135.1"/>
    </source>
</evidence>
<dbReference type="Pfam" id="PF05139">
    <property type="entry name" value="Erythro_esteras"/>
    <property type="match status" value="1"/>
</dbReference>
<dbReference type="PANTHER" id="PTHR31299:SF0">
    <property type="entry name" value="ESTERASE, PUTATIVE (AFU_ORTHOLOGUE AFUA_1G05850)-RELATED"/>
    <property type="match status" value="1"/>
</dbReference>
<name>A0A6C0DY83_9ZZZZ</name>
<dbReference type="InterPro" id="IPR007815">
    <property type="entry name" value="Emycin_Estase"/>
</dbReference>
<dbReference type="EMBL" id="MN739677">
    <property type="protein sequence ID" value="QHT20135.1"/>
    <property type="molecule type" value="Genomic_DNA"/>
</dbReference>
<dbReference type="SUPFAM" id="SSF159501">
    <property type="entry name" value="EreA/ChaN-like"/>
    <property type="match status" value="1"/>
</dbReference>
<accession>A0A6C0DY83</accession>
<proteinExistence type="predicted"/>
<dbReference type="PANTHER" id="PTHR31299">
    <property type="entry name" value="ESTERASE, PUTATIVE (AFU_ORTHOLOGUE AFUA_1G05850)-RELATED"/>
    <property type="match status" value="1"/>
</dbReference>
<dbReference type="AlphaFoldDB" id="A0A6C0DY83"/>
<protein>
    <recommendedName>
        <fullName evidence="2">Erythromycin esterase</fullName>
    </recommendedName>
</protein>
<sequence length="309" mass="35768">MNATHTHRKYNLSVMNNLIKTVSPYEIIGLGEASHGNYKNAMFRTNVIKQLINKHRVREVFLEDDVFTLLKISKDKGSKLPQLMNQLQYPFDNIAMRTLYQWIFKFNEENPDDTVKILGADIQLYQLKDISEKTVLGELYRKWGKYNIDHATTKDSHSPRDKGMAEMIKFQHSPGVKAVLIFHNDHLNKSAVHSNMGFHINQAYPEKYCVVANTFTKGIYHGLFMGYSEGLKNEFVNISINVKDPFYKGDIPVFYHSPPVNYIWEGHGGVDPRDPMKYYFKKSSNGFDAILFINNEIPLKPYKTNIIFS</sequence>
<organism evidence="1">
    <name type="scientific">viral metagenome</name>
    <dbReference type="NCBI Taxonomy" id="1070528"/>
    <lineage>
        <taxon>unclassified sequences</taxon>
        <taxon>metagenomes</taxon>
        <taxon>organismal metagenomes</taxon>
    </lineage>
</organism>
<evidence type="ECO:0008006" key="2">
    <source>
        <dbReference type="Google" id="ProtNLM"/>
    </source>
</evidence>
<reference evidence="1" key="1">
    <citation type="journal article" date="2020" name="Nature">
        <title>Giant virus diversity and host interactions through global metagenomics.</title>
        <authorList>
            <person name="Schulz F."/>
            <person name="Roux S."/>
            <person name="Paez-Espino D."/>
            <person name="Jungbluth S."/>
            <person name="Walsh D.A."/>
            <person name="Denef V.J."/>
            <person name="McMahon K.D."/>
            <person name="Konstantinidis K.T."/>
            <person name="Eloe-Fadrosh E.A."/>
            <person name="Kyrpides N.C."/>
            <person name="Woyke T."/>
        </authorList>
    </citation>
    <scope>NUCLEOTIDE SEQUENCE</scope>
    <source>
        <strain evidence="1">GVMAG-M-3300023174-60</strain>
    </source>
</reference>
<dbReference type="InterPro" id="IPR052036">
    <property type="entry name" value="Hydrolase/PRTase-associated"/>
</dbReference>